<dbReference type="Proteomes" id="UP000653644">
    <property type="component" value="Unassembled WGS sequence"/>
</dbReference>
<comment type="caution">
    <text evidence="1">The sequence shown here is derived from an EMBL/GenBank/DDBJ whole genome shotgun (WGS) entry which is preliminary data.</text>
</comment>
<reference evidence="2" key="1">
    <citation type="journal article" date="2019" name="Int. J. Syst. Evol. Microbiol.">
        <title>The Global Catalogue of Microorganisms (GCM) 10K type strain sequencing project: providing services to taxonomists for standard genome sequencing and annotation.</title>
        <authorList>
            <consortium name="The Broad Institute Genomics Platform"/>
            <consortium name="The Broad Institute Genome Sequencing Center for Infectious Disease"/>
            <person name="Wu L."/>
            <person name="Ma J."/>
        </authorList>
    </citation>
    <scope>NUCLEOTIDE SEQUENCE [LARGE SCALE GENOMIC DNA]</scope>
    <source>
        <strain evidence="2">JCM 4733</strain>
    </source>
</reference>
<evidence type="ECO:0000313" key="1">
    <source>
        <dbReference type="EMBL" id="GHA39276.1"/>
    </source>
</evidence>
<name>A0ABQ3CUG1_9ACTN</name>
<keyword evidence="2" id="KW-1185">Reference proteome</keyword>
<proteinExistence type="predicted"/>
<evidence type="ECO:0000313" key="2">
    <source>
        <dbReference type="Proteomes" id="UP000653644"/>
    </source>
</evidence>
<protein>
    <submittedName>
        <fullName evidence="1">Uncharacterized protein</fullName>
    </submittedName>
</protein>
<accession>A0ABQ3CUG1</accession>
<dbReference type="EMBL" id="BMVN01000018">
    <property type="protein sequence ID" value="GHA39276.1"/>
    <property type="molecule type" value="Genomic_DNA"/>
</dbReference>
<organism evidence="1 2">
    <name type="scientific">Streptomyces canarius</name>
    <dbReference type="NCBI Taxonomy" id="285453"/>
    <lineage>
        <taxon>Bacteria</taxon>
        <taxon>Bacillati</taxon>
        <taxon>Actinomycetota</taxon>
        <taxon>Actinomycetes</taxon>
        <taxon>Kitasatosporales</taxon>
        <taxon>Streptomycetaceae</taxon>
        <taxon>Streptomyces</taxon>
    </lineage>
</organism>
<gene>
    <name evidence="1" type="ORF">GCM10010345_49730</name>
</gene>
<sequence>MRHERVVADEAAGAEAPRAVLGGAWAEDRTWVLCTDHGLGATEVVDPAPSVEVLPRDAGVEAVRLPWAP</sequence>